<reference evidence="2 3" key="1">
    <citation type="journal article" date="2016" name="Sci. Rep.">
        <title>Metabolic traits of an uncultured archaeal lineage -MSBL1- from brine pools of the Red Sea.</title>
        <authorList>
            <person name="Mwirichia R."/>
            <person name="Alam I."/>
            <person name="Rashid M."/>
            <person name="Vinu M."/>
            <person name="Ba-Alawi W."/>
            <person name="Anthony Kamau A."/>
            <person name="Kamanda Ngugi D."/>
            <person name="Goker M."/>
            <person name="Klenk H.P."/>
            <person name="Bajic V."/>
            <person name="Stingl U."/>
        </authorList>
    </citation>
    <scope>NUCLEOTIDE SEQUENCE [LARGE SCALE GENOMIC DNA]</scope>
    <source>
        <strain evidence="2">SCGC-AAA259D14</strain>
    </source>
</reference>
<dbReference type="AlphaFoldDB" id="A0A133U836"/>
<name>A0A133U836_9EURY</name>
<feature type="compositionally biased region" description="Polar residues" evidence="1">
    <location>
        <begin position="31"/>
        <end position="40"/>
    </location>
</feature>
<dbReference type="EMBL" id="LHXL01000007">
    <property type="protein sequence ID" value="KXA90353.1"/>
    <property type="molecule type" value="Genomic_DNA"/>
</dbReference>
<feature type="compositionally biased region" description="Low complexity" evidence="1">
    <location>
        <begin position="9"/>
        <end position="19"/>
    </location>
</feature>
<feature type="region of interest" description="Disordered" evidence="1">
    <location>
        <begin position="1"/>
        <end position="45"/>
    </location>
</feature>
<proteinExistence type="predicted"/>
<protein>
    <submittedName>
        <fullName evidence="2">Uncharacterized protein</fullName>
    </submittedName>
</protein>
<organism evidence="2 3">
    <name type="scientific">candidate division MSBL1 archaeon SCGC-AAA259D14</name>
    <dbReference type="NCBI Taxonomy" id="1698261"/>
    <lineage>
        <taxon>Archaea</taxon>
        <taxon>Methanobacteriati</taxon>
        <taxon>Methanobacteriota</taxon>
        <taxon>candidate division MSBL1</taxon>
    </lineage>
</organism>
<evidence type="ECO:0000313" key="3">
    <source>
        <dbReference type="Proteomes" id="UP000070589"/>
    </source>
</evidence>
<dbReference type="Proteomes" id="UP000070589">
    <property type="component" value="Unassembled WGS sequence"/>
</dbReference>
<sequence length="79" mass="8938">MGTGRGMRSQQPSQGPGQQTSRRQTSERGRQQPSRKSSQAPEDVRIDQLEKRMENLENQLKKIGDALEDLKEGERNETG</sequence>
<accession>A0A133U836</accession>
<evidence type="ECO:0000313" key="2">
    <source>
        <dbReference type="EMBL" id="KXA90353.1"/>
    </source>
</evidence>
<evidence type="ECO:0000256" key="1">
    <source>
        <dbReference type="SAM" id="MobiDB-lite"/>
    </source>
</evidence>
<keyword evidence="3" id="KW-1185">Reference proteome</keyword>
<comment type="caution">
    <text evidence="2">The sequence shown here is derived from an EMBL/GenBank/DDBJ whole genome shotgun (WGS) entry which is preliminary data.</text>
</comment>
<gene>
    <name evidence="2" type="ORF">AKJ62_01115</name>
</gene>